<reference evidence="2 3" key="1">
    <citation type="submission" date="2019-10" db="EMBL/GenBank/DDBJ databases">
        <authorList>
            <person name="Zack K.M."/>
            <person name="Garlena R.A."/>
            <person name="Russell D.A."/>
            <person name="Pope W.H."/>
            <person name="Jacobs-Sera D."/>
            <person name="Hatfull G.F."/>
        </authorList>
    </citation>
    <scope>NUCLEOTIDE SEQUENCE [LARGE SCALE GENOMIC DNA]</scope>
</reference>
<evidence type="ECO:0000313" key="3">
    <source>
        <dbReference type="Proteomes" id="UP000424681"/>
    </source>
</evidence>
<evidence type="ECO:0000256" key="1">
    <source>
        <dbReference type="SAM" id="MobiDB-lite"/>
    </source>
</evidence>
<keyword evidence="3" id="KW-1185">Reference proteome</keyword>
<evidence type="ECO:0000313" key="2">
    <source>
        <dbReference type="EMBL" id="QGJ88482.1"/>
    </source>
</evidence>
<dbReference type="GeneID" id="60327959"/>
<feature type="region of interest" description="Disordered" evidence="1">
    <location>
        <begin position="15"/>
        <end position="37"/>
    </location>
</feature>
<dbReference type="KEGG" id="vg:60327959"/>
<dbReference type="RefSeq" id="YP_009956439.1">
    <property type="nucleotide sequence ID" value="NC_051651.1"/>
</dbReference>
<feature type="compositionally biased region" description="Basic residues" evidence="1">
    <location>
        <begin position="24"/>
        <end position="37"/>
    </location>
</feature>
<gene>
    <name evidence="2" type="primary">97</name>
    <name evidence="2" type="ORF">PBI_EISH_97</name>
</gene>
<protein>
    <submittedName>
        <fullName evidence="2">Uncharacterized protein</fullName>
    </submittedName>
</protein>
<dbReference type="Proteomes" id="UP000424681">
    <property type="component" value="Segment"/>
</dbReference>
<organism evidence="2 3">
    <name type="scientific">Mycobacterium phage Eish</name>
    <dbReference type="NCBI Taxonomy" id="2656575"/>
    <lineage>
        <taxon>Viruses</taxon>
        <taxon>Duplodnaviria</taxon>
        <taxon>Heunggongvirae</taxon>
        <taxon>Uroviricota</taxon>
        <taxon>Caudoviricetes</taxon>
        <taxon>Gracegardnervirinae</taxon>
        <taxon>Cheoctovirus</taxon>
        <taxon>Cheoctovirus eish</taxon>
    </lineage>
</organism>
<dbReference type="EMBL" id="MN585975">
    <property type="protein sequence ID" value="QGJ88482.1"/>
    <property type="molecule type" value="Genomic_DNA"/>
</dbReference>
<name>A0A649V941_9CAUD</name>
<accession>A0A649V941</accession>
<sequence>MREITVYEEDDPSHMFGFCDQRQPSHRLRGPQIRHRL</sequence>
<proteinExistence type="predicted"/>